<dbReference type="RefSeq" id="WP_161901378.1">
    <property type="nucleotide sequence ID" value="NZ_MAEL01000022.1"/>
</dbReference>
<keyword evidence="1" id="KW-0812">Transmembrane</keyword>
<feature type="transmembrane region" description="Helical" evidence="1">
    <location>
        <begin position="124"/>
        <end position="142"/>
    </location>
</feature>
<dbReference type="EMBL" id="MAEL01000022">
    <property type="protein sequence ID" value="KAF1305167.1"/>
    <property type="molecule type" value="Genomic_DNA"/>
</dbReference>
<dbReference type="Proteomes" id="UP000782705">
    <property type="component" value="Unassembled WGS sequence"/>
</dbReference>
<keyword evidence="1" id="KW-0472">Membrane</keyword>
<organism evidence="2 3">
    <name type="scientific">Candidatus Enterococcus willemsii</name>
    <dbReference type="NCBI Taxonomy" id="1857215"/>
    <lineage>
        <taxon>Bacteria</taxon>
        <taxon>Bacillati</taxon>
        <taxon>Bacillota</taxon>
        <taxon>Bacilli</taxon>
        <taxon>Lactobacillales</taxon>
        <taxon>Enterococcaceae</taxon>
        <taxon>Enterococcus</taxon>
    </lineage>
</organism>
<feature type="transmembrane region" description="Helical" evidence="1">
    <location>
        <begin position="45"/>
        <end position="64"/>
    </location>
</feature>
<sequence length="252" mass="28026">MKVTNAVEWAYTVTPEQFSGIGQSEMQVLKYGAPVINKSKKASGLFFLMLLGIVSSITGISLFLNPGAIFAEPEQRMARSLYNRFDFSASLKEGLVFWSFFISITVLLLLFLIWWRNYKSQEKLFIFYGVGVALCAGGTIYLSSNENLTTLPIASIWIALLLGILLAIIIFLSPKQRQLLKSEHRTAAPITYEEIAELPFEHLQALLDERKQVIEILASRGLLSGIDIAEIDRQPLGALSASELTDSKSSEL</sequence>
<keyword evidence="1" id="KW-1133">Transmembrane helix</keyword>
<proteinExistence type="predicted"/>
<protein>
    <submittedName>
        <fullName evidence="2">Uncharacterized protein</fullName>
    </submittedName>
</protein>
<feature type="transmembrane region" description="Helical" evidence="1">
    <location>
        <begin position="95"/>
        <end position="115"/>
    </location>
</feature>
<feature type="transmembrane region" description="Helical" evidence="1">
    <location>
        <begin position="154"/>
        <end position="172"/>
    </location>
</feature>
<keyword evidence="3" id="KW-1185">Reference proteome</keyword>
<gene>
    <name evidence="2" type="ORF">BAU17_13910</name>
</gene>
<comment type="caution">
    <text evidence="2">The sequence shown here is derived from an EMBL/GenBank/DDBJ whole genome shotgun (WGS) entry which is preliminary data.</text>
</comment>
<evidence type="ECO:0000256" key="1">
    <source>
        <dbReference type="SAM" id="Phobius"/>
    </source>
</evidence>
<name>A0ABQ6Z282_9ENTE</name>
<reference evidence="2 3" key="1">
    <citation type="submission" date="2016-06" db="EMBL/GenBank/DDBJ databases">
        <title>Four novel species of enterococci isolated from chicken manure.</title>
        <authorList>
            <person name="Van Tyne D."/>
        </authorList>
    </citation>
    <scope>NUCLEOTIDE SEQUENCE [LARGE SCALE GENOMIC DNA]</scope>
    <source>
        <strain evidence="2 3">CU12B</strain>
    </source>
</reference>
<evidence type="ECO:0000313" key="2">
    <source>
        <dbReference type="EMBL" id="KAF1305167.1"/>
    </source>
</evidence>
<accession>A0ABQ6Z282</accession>
<evidence type="ECO:0000313" key="3">
    <source>
        <dbReference type="Proteomes" id="UP000782705"/>
    </source>
</evidence>